<name>A0ABU9DC54_9BACL</name>
<dbReference type="InterPro" id="IPR052928">
    <property type="entry name" value="Desiccation-related_membrane"/>
</dbReference>
<dbReference type="EMBL" id="JBBPCC010000001">
    <property type="protein sequence ID" value="MEK8126431.1"/>
    <property type="molecule type" value="Genomic_DNA"/>
</dbReference>
<feature type="region of interest" description="Disordered" evidence="1">
    <location>
        <begin position="99"/>
        <end position="136"/>
    </location>
</feature>
<dbReference type="InterPro" id="IPR024623">
    <property type="entry name" value="YtxH"/>
</dbReference>
<evidence type="ECO:0000313" key="4">
    <source>
        <dbReference type="Proteomes" id="UP001469365"/>
    </source>
</evidence>
<dbReference type="RefSeq" id="WP_341413489.1">
    <property type="nucleotide sequence ID" value="NZ_JBBPCC010000001.1"/>
</dbReference>
<gene>
    <name evidence="3" type="ORF">WMW72_00725</name>
</gene>
<evidence type="ECO:0000256" key="1">
    <source>
        <dbReference type="SAM" id="MobiDB-lite"/>
    </source>
</evidence>
<keyword evidence="2" id="KW-0812">Transmembrane</keyword>
<feature type="transmembrane region" description="Helical" evidence="2">
    <location>
        <begin position="12"/>
        <end position="29"/>
    </location>
</feature>
<protein>
    <submittedName>
        <fullName evidence="3">YtxH domain-containing protein</fullName>
    </submittedName>
</protein>
<proteinExistence type="predicted"/>
<comment type="caution">
    <text evidence="3">The sequence shown here is derived from an EMBL/GenBank/DDBJ whole genome shotgun (WGS) entry which is preliminary data.</text>
</comment>
<sequence>MSSENKGKEFLVGAVVGSVLGAITALLLAPKSGRELRSDIAEGYQQASEKTQQVASEVTEKTKQLASEVSSRTSTAAKSISRQTSEWAGKAKDIAVQARDGVRSWRKAQEGEGEELGKAPVAATTVESDADSETSR</sequence>
<keyword evidence="2" id="KW-0472">Membrane</keyword>
<evidence type="ECO:0000313" key="3">
    <source>
        <dbReference type="EMBL" id="MEK8126431.1"/>
    </source>
</evidence>
<feature type="region of interest" description="Disordered" evidence="1">
    <location>
        <begin position="65"/>
        <end position="84"/>
    </location>
</feature>
<keyword evidence="4" id="KW-1185">Reference proteome</keyword>
<reference evidence="3 4" key="1">
    <citation type="submission" date="2024-04" db="EMBL/GenBank/DDBJ databases">
        <title>draft genome sequnece of Paenibacillus filicis.</title>
        <authorList>
            <person name="Kim D.-U."/>
        </authorList>
    </citation>
    <scope>NUCLEOTIDE SEQUENCE [LARGE SCALE GENOMIC DNA]</scope>
    <source>
        <strain evidence="3 4">KACC14197</strain>
    </source>
</reference>
<dbReference type="Pfam" id="PF12732">
    <property type="entry name" value="YtxH"/>
    <property type="match status" value="1"/>
</dbReference>
<accession>A0ABU9DC54</accession>
<feature type="compositionally biased region" description="Basic and acidic residues" evidence="1">
    <location>
        <begin position="100"/>
        <end position="110"/>
    </location>
</feature>
<dbReference type="Proteomes" id="UP001469365">
    <property type="component" value="Unassembled WGS sequence"/>
</dbReference>
<dbReference type="PANTHER" id="PTHR35792">
    <property type="entry name" value="GENERAL STRESS PROTEIN"/>
    <property type="match status" value="1"/>
</dbReference>
<dbReference type="Gene3D" id="1.10.287.700">
    <property type="entry name" value="Helix hairpin bin"/>
    <property type="match status" value="1"/>
</dbReference>
<dbReference type="PANTHER" id="PTHR35792:SF2">
    <property type="entry name" value="GENERAL STRESS PROTEIN"/>
    <property type="match status" value="1"/>
</dbReference>
<keyword evidence="2" id="KW-1133">Transmembrane helix</keyword>
<organism evidence="3 4">
    <name type="scientific">Paenibacillus filicis</name>
    <dbReference type="NCBI Taxonomy" id="669464"/>
    <lineage>
        <taxon>Bacteria</taxon>
        <taxon>Bacillati</taxon>
        <taxon>Bacillota</taxon>
        <taxon>Bacilli</taxon>
        <taxon>Bacillales</taxon>
        <taxon>Paenibacillaceae</taxon>
        <taxon>Paenibacillus</taxon>
    </lineage>
</organism>
<evidence type="ECO:0000256" key="2">
    <source>
        <dbReference type="SAM" id="Phobius"/>
    </source>
</evidence>